<sequence length="341" mass="37552">MAETADILADLPRVAEEMLAPAALDARLAEADQPFVVRGLAADWPLVQAGLESADAARAYLVSLGREAKLTGTIGEPGGGERLFYNAAMGMNFRSAQGPLDGFLKLMARDESDPAAQTIYLSSIDMRTYFNGLVEANNLPLGDRRPLESIWIGTRTRIAAHNDVPDNLAVCAVGKRRFTLFPPEQFANLYLGPLENTPAGRPVSMVDLLRPDFETYPHFREALAQAQVAELEPGDAVFIPSLWWHHVEGLAPFNVLVNYWWRDAPHFLGKPEDALFHAILALRDLPEADKARWRDLFDHYVFMGGAAVTQHLPPEARGILAPLTAETAGQIKAHLLRSLSR</sequence>
<dbReference type="RefSeq" id="WP_147088994.1">
    <property type="nucleotide sequence ID" value="NZ_BAABJD010000002.1"/>
</dbReference>
<evidence type="ECO:0000259" key="1">
    <source>
        <dbReference type="PROSITE" id="PS51184"/>
    </source>
</evidence>
<dbReference type="KEGG" id="ngf:FRF71_02045"/>
<proteinExistence type="predicted"/>
<reference evidence="2 3" key="1">
    <citation type="journal article" date="2013" name="J. Microbiol. Biotechnol.">
        <title>Novosphingobium ginsenosidimutans sp. nov., with the ability to convert ginsenoside.</title>
        <authorList>
            <person name="Kim J.K."/>
            <person name="He D."/>
            <person name="Liu Q.M."/>
            <person name="Park H.Y."/>
            <person name="Jung M.S."/>
            <person name="Yoon M.H."/>
            <person name="Kim S.C."/>
            <person name="Im W.T."/>
        </authorList>
    </citation>
    <scope>NUCLEOTIDE SEQUENCE [LARGE SCALE GENOMIC DNA]</scope>
    <source>
        <strain evidence="2 3">FW-6</strain>
    </source>
</reference>
<dbReference type="Gene3D" id="2.60.120.650">
    <property type="entry name" value="Cupin"/>
    <property type="match status" value="1"/>
</dbReference>
<dbReference type="InterPro" id="IPR041667">
    <property type="entry name" value="Cupin_8"/>
</dbReference>
<dbReference type="PANTHER" id="PTHR12461">
    <property type="entry name" value="HYPOXIA-INDUCIBLE FACTOR 1 ALPHA INHIBITOR-RELATED"/>
    <property type="match status" value="1"/>
</dbReference>
<dbReference type="OrthoDB" id="479699at2"/>
<dbReference type="EMBL" id="CP042345">
    <property type="protein sequence ID" value="QEA15013.1"/>
    <property type="molecule type" value="Genomic_DNA"/>
</dbReference>
<name>A0A5B8S101_9SPHN</name>
<dbReference type="Pfam" id="PF13621">
    <property type="entry name" value="Cupin_8"/>
    <property type="match status" value="1"/>
</dbReference>
<feature type="domain" description="JmjC" evidence="1">
    <location>
        <begin position="102"/>
        <end position="276"/>
    </location>
</feature>
<gene>
    <name evidence="2" type="ORF">FRF71_02045</name>
</gene>
<dbReference type="SMART" id="SM00558">
    <property type="entry name" value="JmjC"/>
    <property type="match status" value="1"/>
</dbReference>
<dbReference type="SUPFAM" id="SSF51197">
    <property type="entry name" value="Clavaminate synthase-like"/>
    <property type="match status" value="1"/>
</dbReference>
<keyword evidence="3" id="KW-1185">Reference proteome</keyword>
<accession>A0A5B8S101</accession>
<evidence type="ECO:0000313" key="2">
    <source>
        <dbReference type="EMBL" id="QEA15013.1"/>
    </source>
</evidence>
<dbReference type="PROSITE" id="PS51184">
    <property type="entry name" value="JMJC"/>
    <property type="match status" value="1"/>
</dbReference>
<evidence type="ECO:0000313" key="3">
    <source>
        <dbReference type="Proteomes" id="UP000321172"/>
    </source>
</evidence>
<dbReference type="AlphaFoldDB" id="A0A5B8S101"/>
<dbReference type="InterPro" id="IPR003347">
    <property type="entry name" value="JmjC_dom"/>
</dbReference>
<dbReference type="Proteomes" id="UP000321172">
    <property type="component" value="Chromosome"/>
</dbReference>
<dbReference type="PANTHER" id="PTHR12461:SF105">
    <property type="entry name" value="HYPOXIA-INDUCIBLE FACTOR 1-ALPHA INHIBITOR"/>
    <property type="match status" value="1"/>
</dbReference>
<organism evidence="2 3">
    <name type="scientific">Novosphingobium ginsenosidimutans</name>
    <dbReference type="NCBI Taxonomy" id="1176536"/>
    <lineage>
        <taxon>Bacteria</taxon>
        <taxon>Pseudomonadati</taxon>
        <taxon>Pseudomonadota</taxon>
        <taxon>Alphaproteobacteria</taxon>
        <taxon>Sphingomonadales</taxon>
        <taxon>Sphingomonadaceae</taxon>
        <taxon>Novosphingobium</taxon>
    </lineage>
</organism>
<protein>
    <submittedName>
        <fullName evidence="2">Cupin-like domain-containing protein</fullName>
    </submittedName>
</protein>